<keyword evidence="8" id="KW-0418">Kinase</keyword>
<evidence type="ECO:0000259" key="19">
    <source>
        <dbReference type="PROSITE" id="PS50113"/>
    </source>
</evidence>
<evidence type="ECO:0000256" key="16">
    <source>
        <dbReference type="SAM" id="Phobius"/>
    </source>
</evidence>
<keyword evidence="12 16" id="KW-0472">Membrane</keyword>
<dbReference type="InterPro" id="IPR036097">
    <property type="entry name" value="HisK_dim/P_sf"/>
</dbReference>
<dbReference type="Pfam" id="PF00989">
    <property type="entry name" value="PAS"/>
    <property type="match status" value="1"/>
</dbReference>
<dbReference type="KEGG" id="tvd:SG34_004075"/>
<dbReference type="SMART" id="SM00091">
    <property type="entry name" value="PAS"/>
    <property type="match status" value="1"/>
</dbReference>
<dbReference type="InterPro" id="IPR005467">
    <property type="entry name" value="His_kinase_dom"/>
</dbReference>
<evidence type="ECO:0000256" key="11">
    <source>
        <dbReference type="ARBA" id="ARBA00023012"/>
    </source>
</evidence>
<evidence type="ECO:0000256" key="15">
    <source>
        <dbReference type="SAM" id="Coils"/>
    </source>
</evidence>
<dbReference type="GO" id="GO:0000155">
    <property type="term" value="F:phosphorelay sensor kinase activity"/>
    <property type="evidence" value="ECO:0007669"/>
    <property type="project" value="InterPro"/>
</dbReference>
<evidence type="ECO:0000256" key="5">
    <source>
        <dbReference type="ARBA" id="ARBA00022679"/>
    </source>
</evidence>
<evidence type="ECO:0000256" key="2">
    <source>
        <dbReference type="ARBA" id="ARBA00004370"/>
    </source>
</evidence>
<dbReference type="PROSITE" id="PS50839">
    <property type="entry name" value="CHASE"/>
    <property type="match status" value="1"/>
</dbReference>
<dbReference type="SMART" id="SM01079">
    <property type="entry name" value="CHASE"/>
    <property type="match status" value="1"/>
</dbReference>
<keyword evidence="10 16" id="KW-1133">Transmembrane helix</keyword>
<proteinExistence type="predicted"/>
<dbReference type="InterPro" id="IPR004358">
    <property type="entry name" value="Sig_transdc_His_kin-like_C"/>
</dbReference>
<sequence length="729" mass="82517">MIITDSFFIKPTVIISFALGILLSYLAYQLTLKQESREIRQELNNIKLLYQTAFIRELELNIEILRDVRKFYQSSNRVTREEFRQFTMETIEKIPAIEALEWAPRVALSDLDSYIKQARDEGLAGFTITRRDPRGNMVPVERNKAFYYPVFYVEPLKGNEKALGFDLSSNPARKKTIIASMNSGETLATSPLQLVQDEDKSAAYLFLEPVYRGNRTFRQARLENFQGFALGVFRIRPLFLASLNSAGLYNNQVQVHMEDISKAGAPVSLFKTYSQAPDREMAHYRQTIVIKRLGRTWQLSLHPSREFIRQFQSNLAQIVLFSGMAFTLLVVSFLYLLIGREKAVSLLVRQRTRQLQLEQRRSQVILDTTLNAIITINASGLIQSCNPAGQKLFGYRETELLNNNIKMLMPPPYAEQHDNYLANYLESHNSKIIGTGREVTGLKKDGSTFPMFLSVDKASLGDTLIFVGVIVDLSEQKENERILVDAKEKAEMHSRAKSEFLSMMSHELRTPLTVILGYLPLLSEKEKLPSPGIIAEIAGEMKDSGEHLLVLINDILDISKIEAGKLEIRRQWQNSHYVVEECLLSLEKSAQRKGIRLINQVPDLRIFSDPTRIKQIFINLLTNAIKFTDRGSITVRGEQSEKNIIFEVQDTGCGIENSVLPLLFDKFYQVDSSSTRKVRGTGLGLAITKLLIELHGGSITVASQLGVGTTFTFSINNILEANHELNSTG</sequence>
<dbReference type="InterPro" id="IPR000700">
    <property type="entry name" value="PAS-assoc_C"/>
</dbReference>
<dbReference type="Gene3D" id="3.30.450.350">
    <property type="entry name" value="CHASE domain"/>
    <property type="match status" value="1"/>
</dbReference>
<dbReference type="PANTHER" id="PTHR43047">
    <property type="entry name" value="TWO-COMPONENT HISTIDINE PROTEIN KINASE"/>
    <property type="match status" value="1"/>
</dbReference>
<dbReference type="Gene3D" id="3.30.565.10">
    <property type="entry name" value="Histidine kinase-like ATPase, C-terminal domain"/>
    <property type="match status" value="1"/>
</dbReference>
<evidence type="ECO:0000256" key="3">
    <source>
        <dbReference type="ARBA" id="ARBA00012438"/>
    </source>
</evidence>
<evidence type="ECO:0000256" key="10">
    <source>
        <dbReference type="ARBA" id="ARBA00022989"/>
    </source>
</evidence>
<evidence type="ECO:0000256" key="7">
    <source>
        <dbReference type="ARBA" id="ARBA00022741"/>
    </source>
</evidence>
<name>A0AAE9Z3G9_9GAMM</name>
<evidence type="ECO:0000256" key="9">
    <source>
        <dbReference type="ARBA" id="ARBA00022840"/>
    </source>
</evidence>
<feature type="transmembrane region" description="Helical" evidence="16">
    <location>
        <begin position="6"/>
        <end position="28"/>
    </location>
</feature>
<keyword evidence="11" id="KW-0902">Two-component regulatory system</keyword>
<dbReference type="SUPFAM" id="SSF55785">
    <property type="entry name" value="PYP-like sensor domain (PAS domain)"/>
    <property type="match status" value="1"/>
</dbReference>
<keyword evidence="9" id="KW-0067">ATP-binding</keyword>
<dbReference type="CDD" id="cd16922">
    <property type="entry name" value="HATPase_EvgS-ArcB-TorS-like"/>
    <property type="match status" value="1"/>
</dbReference>
<dbReference type="InterPro" id="IPR035965">
    <property type="entry name" value="PAS-like_dom_sf"/>
</dbReference>
<dbReference type="PROSITE" id="PS50109">
    <property type="entry name" value="HIS_KIN"/>
    <property type="match status" value="1"/>
</dbReference>
<evidence type="ECO:0000259" key="20">
    <source>
        <dbReference type="PROSITE" id="PS50839"/>
    </source>
</evidence>
<dbReference type="RefSeq" id="WP_044838613.1">
    <property type="nucleotide sequence ID" value="NZ_CP059733.1"/>
</dbReference>
<dbReference type="PRINTS" id="PR00344">
    <property type="entry name" value="BCTRLSENSOR"/>
</dbReference>
<dbReference type="FunFam" id="3.30.565.10:FF:000010">
    <property type="entry name" value="Sensor histidine kinase RcsC"/>
    <property type="match status" value="1"/>
</dbReference>
<dbReference type="SUPFAM" id="SSF47384">
    <property type="entry name" value="Homodimeric domain of signal transducing histidine kinase"/>
    <property type="match status" value="1"/>
</dbReference>
<evidence type="ECO:0000256" key="14">
    <source>
        <dbReference type="ARBA" id="ARBA00070616"/>
    </source>
</evidence>
<dbReference type="CDD" id="cd00130">
    <property type="entry name" value="PAS"/>
    <property type="match status" value="1"/>
</dbReference>
<feature type="domain" description="Histidine kinase" evidence="17">
    <location>
        <begin position="503"/>
        <end position="719"/>
    </location>
</feature>
<dbReference type="PROSITE" id="PS50113">
    <property type="entry name" value="PAC"/>
    <property type="match status" value="1"/>
</dbReference>
<evidence type="ECO:0000259" key="18">
    <source>
        <dbReference type="PROSITE" id="PS50112"/>
    </source>
</evidence>
<dbReference type="NCBIfam" id="TIGR00229">
    <property type="entry name" value="sensory_box"/>
    <property type="match status" value="1"/>
</dbReference>
<dbReference type="PANTHER" id="PTHR43047:SF64">
    <property type="entry name" value="HISTIDINE KINASE CONTAINING CHEY-HOMOLOGOUS RECEIVER DOMAIN AND PAS DOMAIN-RELATED"/>
    <property type="match status" value="1"/>
</dbReference>
<dbReference type="InterPro" id="IPR006189">
    <property type="entry name" value="CHASE_dom"/>
</dbReference>
<feature type="coiled-coil region" evidence="15">
    <location>
        <begin position="32"/>
        <end position="75"/>
    </location>
</feature>
<evidence type="ECO:0000256" key="4">
    <source>
        <dbReference type="ARBA" id="ARBA00022553"/>
    </source>
</evidence>
<dbReference type="PROSITE" id="PS50112">
    <property type="entry name" value="PAS"/>
    <property type="match status" value="1"/>
</dbReference>
<dbReference type="CDD" id="cd00082">
    <property type="entry name" value="HisKA"/>
    <property type="match status" value="1"/>
</dbReference>
<keyword evidence="22" id="KW-1185">Reference proteome</keyword>
<evidence type="ECO:0000256" key="6">
    <source>
        <dbReference type="ARBA" id="ARBA00022692"/>
    </source>
</evidence>
<accession>A0AAE9Z3G9</accession>
<comment type="subcellular location">
    <subcellularLocation>
        <location evidence="2">Membrane</location>
    </subcellularLocation>
</comment>
<dbReference type="AlphaFoldDB" id="A0AAE9Z3G9"/>
<reference evidence="21 22" key="1">
    <citation type="journal article" date="2015" name="Genome Announc.">
        <title>Draft Genome Sequences of Marine Isolates of Thalassomonas viridans and Thalassomonas actiniarum.</title>
        <authorList>
            <person name="Olonade I."/>
            <person name="van Zyl L.J."/>
            <person name="Trindade M."/>
        </authorList>
    </citation>
    <scope>NUCLEOTIDE SEQUENCE [LARGE SCALE GENOMIC DNA]</scope>
    <source>
        <strain evidence="21 22">XOM25</strain>
    </source>
</reference>
<dbReference type="SMART" id="SM00388">
    <property type="entry name" value="HisKA"/>
    <property type="match status" value="1"/>
</dbReference>
<dbReference type="Proteomes" id="UP000032352">
    <property type="component" value="Chromosome"/>
</dbReference>
<dbReference type="Pfam" id="PF02518">
    <property type="entry name" value="HATPase_c"/>
    <property type="match status" value="1"/>
</dbReference>
<feature type="domain" description="CHASE" evidence="20">
    <location>
        <begin position="74"/>
        <end position="300"/>
    </location>
</feature>
<keyword evidence="6 16" id="KW-0812">Transmembrane</keyword>
<dbReference type="FunFam" id="3.30.450.20:FF:000060">
    <property type="entry name" value="Sensor protein FixL"/>
    <property type="match status" value="1"/>
</dbReference>
<evidence type="ECO:0000256" key="8">
    <source>
        <dbReference type="ARBA" id="ARBA00022777"/>
    </source>
</evidence>
<dbReference type="Pfam" id="PF00512">
    <property type="entry name" value="HisKA"/>
    <property type="match status" value="1"/>
</dbReference>
<dbReference type="InterPro" id="IPR003661">
    <property type="entry name" value="HisK_dim/P_dom"/>
</dbReference>
<keyword evidence="4" id="KW-0597">Phosphoprotein</keyword>
<dbReference type="Pfam" id="PF03924">
    <property type="entry name" value="CHASE"/>
    <property type="match status" value="1"/>
</dbReference>
<keyword evidence="5" id="KW-0808">Transferase</keyword>
<evidence type="ECO:0000256" key="13">
    <source>
        <dbReference type="ARBA" id="ARBA00059827"/>
    </source>
</evidence>
<evidence type="ECO:0000259" key="17">
    <source>
        <dbReference type="PROSITE" id="PS50109"/>
    </source>
</evidence>
<gene>
    <name evidence="21" type="ORF">SG34_004075</name>
</gene>
<comment type="catalytic activity">
    <reaction evidence="1">
        <text>ATP + protein L-histidine = ADP + protein N-phospho-L-histidine.</text>
        <dbReference type="EC" id="2.7.13.3"/>
    </reaction>
</comment>
<comment type="function">
    <text evidence="13">Putative oxygen sensor; modulates the activity of FixJ, a transcriptional activator of nitrogen fixation fixK gene. FixL probably acts as a kinase that phosphorylates FixJ.</text>
</comment>
<dbReference type="InterPro" id="IPR036890">
    <property type="entry name" value="HATPase_C_sf"/>
</dbReference>
<dbReference type="GO" id="GO:0006355">
    <property type="term" value="P:regulation of DNA-templated transcription"/>
    <property type="evidence" value="ECO:0007669"/>
    <property type="project" value="InterPro"/>
</dbReference>
<dbReference type="GO" id="GO:0005524">
    <property type="term" value="F:ATP binding"/>
    <property type="evidence" value="ECO:0007669"/>
    <property type="project" value="UniProtKB-KW"/>
</dbReference>
<evidence type="ECO:0000313" key="22">
    <source>
        <dbReference type="Proteomes" id="UP000032352"/>
    </source>
</evidence>
<evidence type="ECO:0000256" key="12">
    <source>
        <dbReference type="ARBA" id="ARBA00023136"/>
    </source>
</evidence>
<dbReference type="Gene3D" id="1.10.287.130">
    <property type="match status" value="1"/>
</dbReference>
<reference evidence="21 22" key="2">
    <citation type="journal article" date="2022" name="Mar. Drugs">
        <title>Bioassay-Guided Fractionation Leads to the Detection of Cholic Acid Generated by the Rare Thalassomonas sp.</title>
        <authorList>
            <person name="Pheiffer F."/>
            <person name="Schneider Y.K."/>
            <person name="Hansen E.H."/>
            <person name="Andersen J.H."/>
            <person name="Isaksson J."/>
            <person name="Busche T."/>
            <person name="R C."/>
            <person name="Kalinowski J."/>
            <person name="Zyl L.V."/>
            <person name="Trindade M."/>
        </authorList>
    </citation>
    <scope>NUCLEOTIDE SEQUENCE [LARGE SCALE GENOMIC DNA]</scope>
    <source>
        <strain evidence="21 22">XOM25</strain>
    </source>
</reference>
<evidence type="ECO:0000256" key="1">
    <source>
        <dbReference type="ARBA" id="ARBA00000085"/>
    </source>
</evidence>
<dbReference type="InterPro" id="IPR013767">
    <property type="entry name" value="PAS_fold"/>
</dbReference>
<dbReference type="EC" id="2.7.13.3" evidence="3"/>
<dbReference type="SMART" id="SM00387">
    <property type="entry name" value="HATPase_c"/>
    <property type="match status" value="1"/>
</dbReference>
<keyword evidence="15" id="KW-0175">Coiled coil</keyword>
<dbReference type="GO" id="GO:0016020">
    <property type="term" value="C:membrane"/>
    <property type="evidence" value="ECO:0007669"/>
    <property type="project" value="UniProtKB-SubCell"/>
</dbReference>
<feature type="domain" description="PAS" evidence="18">
    <location>
        <begin position="358"/>
        <end position="428"/>
    </location>
</feature>
<dbReference type="InterPro" id="IPR003594">
    <property type="entry name" value="HATPase_dom"/>
</dbReference>
<feature type="domain" description="PAC" evidence="19">
    <location>
        <begin position="435"/>
        <end position="485"/>
    </location>
</feature>
<dbReference type="SUPFAM" id="SSF55874">
    <property type="entry name" value="ATPase domain of HSP90 chaperone/DNA topoisomerase II/histidine kinase"/>
    <property type="match status" value="1"/>
</dbReference>
<dbReference type="EMBL" id="CP059733">
    <property type="protein sequence ID" value="WDE06116.1"/>
    <property type="molecule type" value="Genomic_DNA"/>
</dbReference>
<dbReference type="InterPro" id="IPR042240">
    <property type="entry name" value="CHASE_sf"/>
</dbReference>
<evidence type="ECO:0000313" key="21">
    <source>
        <dbReference type="EMBL" id="WDE06116.1"/>
    </source>
</evidence>
<feature type="transmembrane region" description="Helical" evidence="16">
    <location>
        <begin position="315"/>
        <end position="338"/>
    </location>
</feature>
<keyword evidence="7" id="KW-0547">Nucleotide-binding</keyword>
<dbReference type="InterPro" id="IPR000014">
    <property type="entry name" value="PAS"/>
</dbReference>
<protein>
    <recommendedName>
        <fullName evidence="14">Sensor protein FixL</fullName>
        <ecNumber evidence="3">2.7.13.3</ecNumber>
    </recommendedName>
</protein>
<dbReference type="Gene3D" id="3.30.450.20">
    <property type="entry name" value="PAS domain"/>
    <property type="match status" value="1"/>
</dbReference>
<organism evidence="21 22">
    <name type="scientific">Thalassomonas viridans</name>
    <dbReference type="NCBI Taxonomy" id="137584"/>
    <lineage>
        <taxon>Bacteria</taxon>
        <taxon>Pseudomonadati</taxon>
        <taxon>Pseudomonadota</taxon>
        <taxon>Gammaproteobacteria</taxon>
        <taxon>Alteromonadales</taxon>
        <taxon>Colwelliaceae</taxon>
        <taxon>Thalassomonas</taxon>
    </lineage>
</organism>